<dbReference type="Proteomes" id="UP000787625">
    <property type="component" value="Unassembled WGS sequence"/>
</dbReference>
<evidence type="ECO:0000313" key="7">
    <source>
        <dbReference type="Proteomes" id="UP000787625"/>
    </source>
</evidence>
<gene>
    <name evidence="6" type="ORF">IAA93_01350</name>
</gene>
<accession>A0A9D2UHD2</accession>
<dbReference type="EMBL" id="DWUP01000026">
    <property type="protein sequence ID" value="HJD52364.1"/>
    <property type="molecule type" value="Genomic_DNA"/>
</dbReference>
<comment type="subcellular location">
    <subcellularLocation>
        <location evidence="1">Membrane</location>
        <topology evidence="1">Single-pass membrane protein</topology>
    </subcellularLocation>
</comment>
<evidence type="ECO:0000256" key="1">
    <source>
        <dbReference type="ARBA" id="ARBA00004167"/>
    </source>
</evidence>
<dbReference type="PANTHER" id="PTHR30441">
    <property type="entry name" value="DUF748 DOMAIN-CONTAINING PROTEIN"/>
    <property type="match status" value="1"/>
</dbReference>
<keyword evidence="2" id="KW-0812">Transmembrane</keyword>
<evidence type="ECO:0000313" key="6">
    <source>
        <dbReference type="EMBL" id="HJD52364.1"/>
    </source>
</evidence>
<sequence length="1446" mass="159992">MATEELSALLGSHVGIEEIDISTLSRIQLRGVTVKEPSGEQIASINRLSVSFDILPLFSGKVRINTVQLFGFTVSLRRDTPGSELNIRYIIDKFAGNGDGGKKIPDLRINYVLLRKGQLAYDVMSADSTPGIFNPSHIRLRDISANISLKTLNSDSLNANVRRLEFMEQSGLGLKKATLRVRANKNRLLLDDFVIDVGNSAFNVDSVWLEDRDGDLMRLSPASPSYGIEISDTRVKLDDLAYFDTHFGGMDRELRASARLTGSGDAVQIHHLDLQIDDDFDFHFISSFDTVGVYARVERCHATSSVLNMLPIDKDNVIMPEVIDVTGEVSGNYSDMSAKFDVASSIGDLAFNSVIGLDRSGYVNVKSANVGTDCMHVDSLLPKSGLADIAFDLHLNSVIPVNNISSLALDSELDIHRLVFGGYEYHDIYITAKAGNRTYQTAVMVDDANVNLNFTGEYAASGDVPTVMSKLSIDGLDLYALNIIKDERYRGGRLSLGMDAGFSGLSVDDFTGQIGMHDIDFTVGGEAYHCSSFAVGVDNAESGKSMYVNSDFFNAYVKGNYYFSRLPQSIRNIAAGYLPSIAGHSAGDAVHGGGNDFRFGFEVIDTELLNKVFGVPVNIYGGKITANGYLDDTSNQLRVDCFVPQIYYSGKHFESSLLRIESSVMGLLDVYCRSNVSMKNGSVMSVSMHSSLANDCVNTDLFWGNNKAETYSGNLSLDTRLSRHDDGKVRVEVGVNDCGFILKDSCWTVRPSKIVIDSGKVAISRFRIEHLDQYIDIDGTISHDLQDSVFVDLRKIDMSYIFELANIRRVVDFSGDVTGMVYANGILSTLRLNADMDVMNFCFNGSRLGDMKLRGGWDNEKRGILIDADIDDYGKAFTKVNGAVYPIKPGSVDITIKTSHADIGFLRKYMASISSDISGRASGEIRIKGPFKGGITLTGNAVAEKFKFKVDLLNTYISTSDSVHFLHDKIFLDNILVTDGLGNRGRATVNLFHTHLKDMRYDVNATIDNMLVMDRQESIDFPFYGKIFASGRLNINGGAGTTNVNASMRTGQNSTFSYLVNSTSTATNNQFVTFVDKTNYRRNEQIYIPRGQNYITKEETKKISSDVRLNLDVEATPGIYIKLIMDRAAGDYIGGTGSGNIRIDYYNKGDVKMYGNYTIDKGIYKFSIQEVIRKDFIINSGSSIAFNGSPLNADLDIDAYYTVNSVSLQDLGSDVVSQTGQSNVKVNCTMNLSGMLTRPEIKLGLELPNEGEEVQRTVLNAISTDEQMNMQILYLLSIGKFYVSEYNADNTNQSSNALSSVLSSTISGQLNNMFSNLIDNNNWNIGTNLSTGSDGWTDVEFEGMLSGQLLNNRLLINGNFGYRDNALSQNNFVGDFEVEYLLDRMGNFRLKAYNRTNDRYYTKTTLTTQGLGIVFKRDFDNFRDLFDFSIWKRRDREKTDTVTINE</sequence>
<protein>
    <submittedName>
        <fullName evidence="6">Translocation/assembly module TamB</fullName>
    </submittedName>
</protein>
<feature type="domain" description="Translocation and assembly module TamB C-terminal" evidence="5">
    <location>
        <begin position="979"/>
        <end position="1419"/>
    </location>
</feature>
<evidence type="ECO:0000256" key="4">
    <source>
        <dbReference type="ARBA" id="ARBA00023136"/>
    </source>
</evidence>
<name>A0A9D2UHD2_9BACT</name>
<evidence type="ECO:0000259" key="5">
    <source>
        <dbReference type="Pfam" id="PF04357"/>
    </source>
</evidence>
<keyword evidence="4" id="KW-0472">Membrane</keyword>
<evidence type="ECO:0000256" key="2">
    <source>
        <dbReference type="ARBA" id="ARBA00022692"/>
    </source>
</evidence>
<evidence type="ECO:0000256" key="3">
    <source>
        <dbReference type="ARBA" id="ARBA00022989"/>
    </source>
</evidence>
<comment type="caution">
    <text evidence="6">The sequence shown here is derived from an EMBL/GenBank/DDBJ whole genome shotgun (WGS) entry which is preliminary data.</text>
</comment>
<reference evidence="6" key="2">
    <citation type="submission" date="2021-04" db="EMBL/GenBank/DDBJ databases">
        <authorList>
            <person name="Gilroy R."/>
        </authorList>
    </citation>
    <scope>NUCLEOTIDE SEQUENCE</scope>
    <source>
        <strain evidence="6">MalCec1-1739</strain>
    </source>
</reference>
<dbReference type="GO" id="GO:0009306">
    <property type="term" value="P:protein secretion"/>
    <property type="evidence" value="ECO:0007669"/>
    <property type="project" value="InterPro"/>
</dbReference>
<dbReference type="PANTHER" id="PTHR30441:SF4">
    <property type="entry name" value="PROTEIN ASMA"/>
    <property type="match status" value="1"/>
</dbReference>
<dbReference type="GO" id="GO:0005886">
    <property type="term" value="C:plasma membrane"/>
    <property type="evidence" value="ECO:0007669"/>
    <property type="project" value="InterPro"/>
</dbReference>
<keyword evidence="3" id="KW-1133">Transmembrane helix</keyword>
<dbReference type="GO" id="GO:0090313">
    <property type="term" value="P:regulation of protein targeting to membrane"/>
    <property type="evidence" value="ECO:0007669"/>
    <property type="project" value="TreeGrafter"/>
</dbReference>
<proteinExistence type="predicted"/>
<dbReference type="Pfam" id="PF04357">
    <property type="entry name" value="TamB"/>
    <property type="match status" value="1"/>
</dbReference>
<reference evidence="6" key="1">
    <citation type="journal article" date="2021" name="PeerJ">
        <title>Extensive microbial diversity within the chicken gut microbiome revealed by metagenomics and culture.</title>
        <authorList>
            <person name="Gilroy R."/>
            <person name="Ravi A."/>
            <person name="Getino M."/>
            <person name="Pursley I."/>
            <person name="Horton D.L."/>
            <person name="Alikhan N.F."/>
            <person name="Baker D."/>
            <person name="Gharbi K."/>
            <person name="Hall N."/>
            <person name="Watson M."/>
            <person name="Adriaenssens E.M."/>
            <person name="Foster-Nyarko E."/>
            <person name="Jarju S."/>
            <person name="Secka A."/>
            <person name="Antonio M."/>
            <person name="Oren A."/>
            <person name="Chaudhuri R.R."/>
            <person name="La Ragione R."/>
            <person name="Hildebrand F."/>
            <person name="Pallen M.J."/>
        </authorList>
    </citation>
    <scope>NUCLEOTIDE SEQUENCE</scope>
    <source>
        <strain evidence="6">MalCec1-1739</strain>
    </source>
</reference>
<dbReference type="InterPro" id="IPR007452">
    <property type="entry name" value="TamB_C"/>
</dbReference>
<dbReference type="InterPro" id="IPR052894">
    <property type="entry name" value="AsmA-related"/>
</dbReference>
<organism evidence="6 7">
    <name type="scientific">Candidatus Avibacteroides avistercoris</name>
    <dbReference type="NCBI Taxonomy" id="2840690"/>
    <lineage>
        <taxon>Bacteria</taxon>
        <taxon>Pseudomonadati</taxon>
        <taxon>Bacteroidota</taxon>
        <taxon>Bacteroidia</taxon>
        <taxon>Bacteroidales</taxon>
        <taxon>Bacteroidaceae</taxon>
        <taxon>Bacteroidaceae incertae sedis</taxon>
        <taxon>Candidatus Avibacteroides</taxon>
    </lineage>
</organism>